<name>I1IK29_BRADI</name>
<dbReference type="STRING" id="15368.I1IK29"/>
<reference evidence="3" key="3">
    <citation type="submission" date="2018-08" db="UniProtKB">
        <authorList>
            <consortium name="EnsemblPlants"/>
        </authorList>
    </citation>
    <scope>IDENTIFICATION</scope>
    <source>
        <strain evidence="3">cv. Bd21</strain>
    </source>
</reference>
<dbReference type="PANTHER" id="PTHR31589:SF64">
    <property type="entry name" value="NEPROSIN DOMAIN-CONTAINING PROTEIN"/>
    <property type="match status" value="1"/>
</dbReference>
<reference evidence="2 3" key="1">
    <citation type="journal article" date="2010" name="Nature">
        <title>Genome sequencing and analysis of the model grass Brachypodium distachyon.</title>
        <authorList>
            <consortium name="International Brachypodium Initiative"/>
        </authorList>
    </citation>
    <scope>NUCLEOTIDE SEQUENCE [LARGE SCALE GENOMIC DNA]</scope>
    <source>
        <strain evidence="2 3">Bd21</strain>
    </source>
</reference>
<protein>
    <recommendedName>
        <fullName evidence="1">Neprosin PEP catalytic domain-containing protein</fullName>
    </recommendedName>
</protein>
<feature type="domain" description="Neprosin PEP catalytic" evidence="1">
    <location>
        <begin position="1"/>
        <end position="160"/>
    </location>
</feature>
<dbReference type="Pfam" id="PF03080">
    <property type="entry name" value="Neprosin"/>
    <property type="match status" value="1"/>
</dbReference>
<evidence type="ECO:0000259" key="1">
    <source>
        <dbReference type="PROSITE" id="PS52045"/>
    </source>
</evidence>
<dbReference type="PROSITE" id="PS52045">
    <property type="entry name" value="NEPROSIN_PEP_CD"/>
    <property type="match status" value="1"/>
</dbReference>
<dbReference type="Proteomes" id="UP000008810">
    <property type="component" value="Chromosome 4"/>
</dbReference>
<dbReference type="Gramene" id="KQJ87629">
    <property type="protein sequence ID" value="KQJ87629"/>
    <property type="gene ID" value="BRADI_4g12630v3"/>
</dbReference>
<reference evidence="2" key="2">
    <citation type="submission" date="2017-06" db="EMBL/GenBank/DDBJ databases">
        <title>WGS assembly of Brachypodium distachyon.</title>
        <authorList>
            <consortium name="The International Brachypodium Initiative"/>
            <person name="Lucas S."/>
            <person name="Harmon-Smith M."/>
            <person name="Lail K."/>
            <person name="Tice H."/>
            <person name="Grimwood J."/>
            <person name="Bruce D."/>
            <person name="Barry K."/>
            <person name="Shu S."/>
            <person name="Lindquist E."/>
            <person name="Wang M."/>
            <person name="Pitluck S."/>
            <person name="Vogel J.P."/>
            <person name="Garvin D.F."/>
            <person name="Mockler T.C."/>
            <person name="Schmutz J."/>
            <person name="Rokhsar D."/>
            <person name="Bevan M.W."/>
        </authorList>
    </citation>
    <scope>NUCLEOTIDE SEQUENCE</scope>
    <source>
        <strain evidence="2">Bd21</strain>
    </source>
</reference>
<dbReference type="EMBL" id="CM000883">
    <property type="protein sequence ID" value="KQJ87629.1"/>
    <property type="molecule type" value="Genomic_DNA"/>
</dbReference>
<evidence type="ECO:0000313" key="4">
    <source>
        <dbReference type="Proteomes" id="UP000008810"/>
    </source>
</evidence>
<keyword evidence="4" id="KW-1185">Reference proteome</keyword>
<organism evidence="3">
    <name type="scientific">Brachypodium distachyon</name>
    <name type="common">Purple false brome</name>
    <name type="synonym">Trachynia distachya</name>
    <dbReference type="NCBI Taxonomy" id="15368"/>
    <lineage>
        <taxon>Eukaryota</taxon>
        <taxon>Viridiplantae</taxon>
        <taxon>Streptophyta</taxon>
        <taxon>Embryophyta</taxon>
        <taxon>Tracheophyta</taxon>
        <taxon>Spermatophyta</taxon>
        <taxon>Magnoliopsida</taxon>
        <taxon>Liliopsida</taxon>
        <taxon>Poales</taxon>
        <taxon>Poaceae</taxon>
        <taxon>BOP clade</taxon>
        <taxon>Pooideae</taxon>
        <taxon>Stipodae</taxon>
        <taxon>Brachypodieae</taxon>
        <taxon>Brachypodium</taxon>
    </lineage>
</organism>
<dbReference type="AlphaFoldDB" id="I1IK29"/>
<gene>
    <name evidence="2" type="ORF">BRADI_4g12630v3</name>
</gene>
<dbReference type="InParanoid" id="I1IK29"/>
<dbReference type="InterPro" id="IPR004314">
    <property type="entry name" value="Neprosin"/>
</dbReference>
<dbReference type="InterPro" id="IPR053168">
    <property type="entry name" value="Glutamic_endopeptidase"/>
</dbReference>
<dbReference type="OrthoDB" id="593763at2759"/>
<dbReference type="EnsemblPlants" id="KQJ87629">
    <property type="protein sequence ID" value="KQJ87629"/>
    <property type="gene ID" value="BRADI_4g12630v3"/>
</dbReference>
<evidence type="ECO:0000313" key="2">
    <source>
        <dbReference type="EMBL" id="KQJ87629.1"/>
    </source>
</evidence>
<dbReference type="OMA" id="TENVQWV"/>
<accession>I1IK29</accession>
<proteinExistence type="predicted"/>
<dbReference type="HOGENOM" id="CLU_030538_4_2_1"/>
<dbReference type="eggNOG" id="ENOG502RRNG">
    <property type="taxonomic scope" value="Eukaryota"/>
</dbReference>
<dbReference type="PANTHER" id="PTHR31589">
    <property type="entry name" value="PROTEIN, PUTATIVE (DUF239)-RELATED-RELATED"/>
    <property type="match status" value="1"/>
</dbReference>
<sequence length="166" mass="18802">MDFHCPSFVQTSEHIGVGGRITPVSTYKGKQVEVTLLLFQDPRMRNWWLFYDTKPIGYWPGSLFTELRDGNANVAVFGGYVWGPMHDPPEMGSGHFANEREGKAAYARNIKRVNMRNTLADLDFAKTFAYSTKPPCYTVDSYNHNGNGVHVYYGEPGDCHPYPSVR</sequence>
<evidence type="ECO:0000313" key="3">
    <source>
        <dbReference type="EnsemblPlants" id="KQJ87629"/>
    </source>
</evidence>